<comment type="catalytic activity">
    <reaction evidence="5 7">
        <text>hydrogencarbonate + H(+) = CO2 + H2O</text>
        <dbReference type="Rhea" id="RHEA:10748"/>
        <dbReference type="ChEBI" id="CHEBI:15377"/>
        <dbReference type="ChEBI" id="CHEBI:15378"/>
        <dbReference type="ChEBI" id="CHEBI:16526"/>
        <dbReference type="ChEBI" id="CHEBI:17544"/>
        <dbReference type="EC" id="4.2.1.1"/>
    </reaction>
</comment>
<feature type="binding site" evidence="6">
    <location>
        <position position="56"/>
    </location>
    <ligand>
        <name>Zn(2+)</name>
        <dbReference type="ChEBI" id="CHEBI:29105"/>
    </ligand>
</feature>
<dbReference type="PANTHER" id="PTHR11002">
    <property type="entry name" value="CARBONIC ANHYDRASE"/>
    <property type="match status" value="1"/>
</dbReference>
<keyword evidence="6" id="KW-0479">Metal-binding</keyword>
<dbReference type="EMBL" id="DTHB01000016">
    <property type="protein sequence ID" value="HGB14063.1"/>
    <property type="molecule type" value="Genomic_DNA"/>
</dbReference>
<evidence type="ECO:0000313" key="8">
    <source>
        <dbReference type="EMBL" id="HGB14063.1"/>
    </source>
</evidence>
<evidence type="ECO:0000256" key="7">
    <source>
        <dbReference type="RuleBase" id="RU003956"/>
    </source>
</evidence>
<comment type="similarity">
    <text evidence="1 7">Belongs to the beta-class carbonic anhydrase family.</text>
</comment>
<feature type="binding site" evidence="6">
    <location>
        <position position="54"/>
    </location>
    <ligand>
        <name>Zn(2+)</name>
        <dbReference type="ChEBI" id="CHEBI:29105"/>
    </ligand>
</feature>
<comment type="function">
    <text evidence="7">Reversible hydration of carbon dioxide.</text>
</comment>
<dbReference type="GO" id="GO:0015976">
    <property type="term" value="P:carbon utilization"/>
    <property type="evidence" value="ECO:0007669"/>
    <property type="project" value="InterPro"/>
</dbReference>
<dbReference type="CDD" id="cd03378">
    <property type="entry name" value="beta_CA_cladeC"/>
    <property type="match status" value="1"/>
</dbReference>
<evidence type="ECO:0000256" key="3">
    <source>
        <dbReference type="ARBA" id="ARBA00022833"/>
    </source>
</evidence>
<dbReference type="SUPFAM" id="SSF53056">
    <property type="entry name" value="beta-carbonic anhydrase, cab"/>
    <property type="match status" value="1"/>
</dbReference>
<dbReference type="GO" id="GO:0004089">
    <property type="term" value="F:carbonate dehydratase activity"/>
    <property type="evidence" value="ECO:0007669"/>
    <property type="project" value="UniProtKB-UniRule"/>
</dbReference>
<dbReference type="InterPro" id="IPR001765">
    <property type="entry name" value="Carbonic_anhydrase"/>
</dbReference>
<evidence type="ECO:0000256" key="1">
    <source>
        <dbReference type="ARBA" id="ARBA00006217"/>
    </source>
</evidence>
<organism evidence="8">
    <name type="scientific">Desulfobacca acetoxidans</name>
    <dbReference type="NCBI Taxonomy" id="60893"/>
    <lineage>
        <taxon>Bacteria</taxon>
        <taxon>Pseudomonadati</taxon>
        <taxon>Thermodesulfobacteriota</taxon>
        <taxon>Desulfobaccia</taxon>
        <taxon>Desulfobaccales</taxon>
        <taxon>Desulfobaccaceae</taxon>
        <taxon>Desulfobacca</taxon>
    </lineage>
</organism>
<comment type="cofactor">
    <cofactor evidence="6">
        <name>Zn(2+)</name>
        <dbReference type="ChEBI" id="CHEBI:29105"/>
    </cofactor>
    <text evidence="6">Binds 1 zinc ion per subunit.</text>
</comment>
<dbReference type="EC" id="4.2.1.1" evidence="2 7"/>
<proteinExistence type="inferred from homology"/>
<gene>
    <name evidence="8" type="ORF">ENV62_02330</name>
</gene>
<keyword evidence="4 7" id="KW-0456">Lyase</keyword>
<dbReference type="GO" id="GO:0008270">
    <property type="term" value="F:zinc ion binding"/>
    <property type="evidence" value="ECO:0007669"/>
    <property type="project" value="UniProtKB-UniRule"/>
</dbReference>
<feature type="binding site" evidence="6">
    <location>
        <position position="107"/>
    </location>
    <ligand>
        <name>Zn(2+)</name>
        <dbReference type="ChEBI" id="CHEBI:29105"/>
    </ligand>
</feature>
<dbReference type="AlphaFoldDB" id="A0A7C3SHW5"/>
<dbReference type="Pfam" id="PF00484">
    <property type="entry name" value="Pro_CA"/>
    <property type="match status" value="1"/>
</dbReference>
<evidence type="ECO:0000256" key="4">
    <source>
        <dbReference type="ARBA" id="ARBA00023239"/>
    </source>
</evidence>
<protein>
    <recommendedName>
        <fullName evidence="2 7">Carbonic anhydrase</fullName>
        <ecNumber evidence="2 7">4.2.1.1</ecNumber>
    </recommendedName>
    <alternativeName>
        <fullName evidence="7">Carbonate dehydratase</fullName>
    </alternativeName>
</protein>
<evidence type="ECO:0000256" key="6">
    <source>
        <dbReference type="PIRSR" id="PIRSR601765-1"/>
    </source>
</evidence>
<keyword evidence="3 6" id="KW-0862">Zinc</keyword>
<evidence type="ECO:0000256" key="5">
    <source>
        <dbReference type="ARBA" id="ARBA00048348"/>
    </source>
</evidence>
<dbReference type="SMART" id="SM00947">
    <property type="entry name" value="Pro_CA"/>
    <property type="match status" value="1"/>
</dbReference>
<comment type="caution">
    <text evidence="8">The sequence shown here is derived from an EMBL/GenBank/DDBJ whole genome shotgun (WGS) entry which is preliminary data.</text>
</comment>
<reference evidence="8" key="1">
    <citation type="journal article" date="2020" name="mSystems">
        <title>Genome- and Community-Level Interaction Insights into Carbon Utilization and Element Cycling Functions of Hydrothermarchaeota in Hydrothermal Sediment.</title>
        <authorList>
            <person name="Zhou Z."/>
            <person name="Liu Y."/>
            <person name="Xu W."/>
            <person name="Pan J."/>
            <person name="Luo Z.H."/>
            <person name="Li M."/>
        </authorList>
    </citation>
    <scope>NUCLEOTIDE SEQUENCE [LARGE SCALE GENOMIC DNA]</scope>
    <source>
        <strain evidence="8">SpSt-776</strain>
    </source>
</reference>
<feature type="binding site" evidence="6">
    <location>
        <position position="110"/>
    </location>
    <ligand>
        <name>Zn(2+)</name>
        <dbReference type="ChEBI" id="CHEBI:29105"/>
    </ligand>
</feature>
<dbReference type="InterPro" id="IPR036874">
    <property type="entry name" value="Carbonic_anhydrase_sf"/>
</dbReference>
<name>A0A7C3SHW5_9BACT</name>
<dbReference type="PANTHER" id="PTHR11002:SF79">
    <property type="entry name" value="CARBONIC ANHYDRASE 2"/>
    <property type="match status" value="1"/>
</dbReference>
<dbReference type="PROSITE" id="PS00705">
    <property type="entry name" value="PROK_CO2_ANHYDRASE_2"/>
    <property type="match status" value="1"/>
</dbReference>
<dbReference type="InterPro" id="IPR015892">
    <property type="entry name" value="Carbonic_anhydrase_CS"/>
</dbReference>
<accession>A0A7C3SHW5</accession>
<dbReference type="Gene3D" id="3.40.1050.10">
    <property type="entry name" value="Carbonic anhydrase"/>
    <property type="match status" value="1"/>
</dbReference>
<sequence length="205" mass="22313">MAHSDPKLSGKEVWQKLMEGNQRFVQGAPLARNLPELRRHLLKGQHPGAAVLCCSDSRTPAEIIFDQSLGDLFVVRSAGLVLEPTTLGSLEYAVAHLHVPLLVILGHEFCGAVTAAVEHPEPEEGNIGAIVKQIAPAVRLAHQSGKMVKEELVEIATETFLSLITDSLKRKNPVISKALHAQRLELVTAKYFLTTGQVEMLASTF</sequence>
<evidence type="ECO:0000256" key="2">
    <source>
        <dbReference type="ARBA" id="ARBA00012925"/>
    </source>
</evidence>